<sequence>MKDRDIREHAFTGPRPNRIRHARRLARLTQAKLAEAIGVGASAVAQWELPSGTSPTAEHLERIATVCSVSFEWLATGRGAAVQGVAETPAIDVGELAADEFEDRLLVAFRRVPRRKREAFVRWMEEFF</sequence>
<reference evidence="2 3" key="1">
    <citation type="submission" date="2020-07" db="EMBL/GenBank/DDBJ databases">
        <title>Genomic Encyclopedia of Type Strains, Phase IV (KMG-V): Genome sequencing to study the core and pangenomes of soil and plant-associated prokaryotes.</title>
        <authorList>
            <person name="Whitman W."/>
        </authorList>
    </citation>
    <scope>NUCLEOTIDE SEQUENCE [LARGE SCALE GENOMIC DNA]</scope>
    <source>
        <strain evidence="2 3">RH2WT43</strain>
    </source>
</reference>
<dbReference type="Pfam" id="PF01381">
    <property type="entry name" value="HTH_3"/>
    <property type="match status" value="1"/>
</dbReference>
<keyword evidence="3" id="KW-1185">Reference proteome</keyword>
<evidence type="ECO:0000313" key="2">
    <source>
        <dbReference type="EMBL" id="MBA8888716.1"/>
    </source>
</evidence>
<dbReference type="RefSeq" id="WP_310735247.1">
    <property type="nucleotide sequence ID" value="NZ_JACGXL010000005.1"/>
</dbReference>
<dbReference type="SMART" id="SM00530">
    <property type="entry name" value="HTH_XRE"/>
    <property type="match status" value="1"/>
</dbReference>
<dbReference type="InterPro" id="IPR001387">
    <property type="entry name" value="Cro/C1-type_HTH"/>
</dbReference>
<dbReference type="PROSITE" id="PS50943">
    <property type="entry name" value="HTH_CROC1"/>
    <property type="match status" value="1"/>
</dbReference>
<accession>A0A839F2A6</accession>
<name>A0A839F2A6_9GAMM</name>
<dbReference type="Proteomes" id="UP000550401">
    <property type="component" value="Unassembled WGS sequence"/>
</dbReference>
<dbReference type="SUPFAM" id="SSF47413">
    <property type="entry name" value="lambda repressor-like DNA-binding domains"/>
    <property type="match status" value="1"/>
</dbReference>
<dbReference type="EMBL" id="JACGXL010000005">
    <property type="protein sequence ID" value="MBA8888716.1"/>
    <property type="molecule type" value="Genomic_DNA"/>
</dbReference>
<dbReference type="GO" id="GO:0003677">
    <property type="term" value="F:DNA binding"/>
    <property type="evidence" value="ECO:0007669"/>
    <property type="project" value="InterPro"/>
</dbReference>
<evidence type="ECO:0000313" key="3">
    <source>
        <dbReference type="Proteomes" id="UP000550401"/>
    </source>
</evidence>
<dbReference type="InterPro" id="IPR010982">
    <property type="entry name" value="Lambda_DNA-bd_dom_sf"/>
</dbReference>
<evidence type="ECO:0000259" key="1">
    <source>
        <dbReference type="PROSITE" id="PS50943"/>
    </source>
</evidence>
<comment type="caution">
    <text evidence="2">The sequence shown here is derived from an EMBL/GenBank/DDBJ whole genome shotgun (WGS) entry which is preliminary data.</text>
</comment>
<dbReference type="Gene3D" id="1.10.260.40">
    <property type="entry name" value="lambda repressor-like DNA-binding domains"/>
    <property type="match status" value="1"/>
</dbReference>
<dbReference type="CDD" id="cd00093">
    <property type="entry name" value="HTH_XRE"/>
    <property type="match status" value="1"/>
</dbReference>
<feature type="domain" description="HTH cro/C1-type" evidence="1">
    <location>
        <begin position="19"/>
        <end position="74"/>
    </location>
</feature>
<protein>
    <submittedName>
        <fullName evidence="2">Transcriptional regulator with XRE-family HTH domain</fullName>
    </submittedName>
</protein>
<dbReference type="AlphaFoldDB" id="A0A839F2A6"/>
<proteinExistence type="predicted"/>
<organism evidence="2 3">
    <name type="scientific">Dokdonella fugitiva</name>
    <dbReference type="NCBI Taxonomy" id="328517"/>
    <lineage>
        <taxon>Bacteria</taxon>
        <taxon>Pseudomonadati</taxon>
        <taxon>Pseudomonadota</taxon>
        <taxon>Gammaproteobacteria</taxon>
        <taxon>Lysobacterales</taxon>
        <taxon>Rhodanobacteraceae</taxon>
        <taxon>Dokdonella</taxon>
    </lineage>
</organism>
<gene>
    <name evidence="2" type="ORF">FHW12_002952</name>
</gene>